<gene>
    <name evidence="3" type="ORF">BN13_500010</name>
</gene>
<organism evidence="3 4">
    <name type="scientific">Nostocoides jenkinsii Ben 74</name>
    <dbReference type="NCBI Taxonomy" id="1193518"/>
    <lineage>
        <taxon>Bacteria</taxon>
        <taxon>Bacillati</taxon>
        <taxon>Actinomycetota</taxon>
        <taxon>Actinomycetes</taxon>
        <taxon>Micrococcales</taxon>
        <taxon>Intrasporangiaceae</taxon>
        <taxon>Nostocoides</taxon>
    </lineage>
</organism>
<evidence type="ECO:0000313" key="4">
    <source>
        <dbReference type="Proteomes" id="UP000035720"/>
    </source>
</evidence>
<dbReference type="InterPro" id="IPR024466">
    <property type="entry name" value="CHP02679_N"/>
</dbReference>
<evidence type="ECO:0000259" key="2">
    <source>
        <dbReference type="Pfam" id="PF11796"/>
    </source>
</evidence>
<feature type="domain" description="DUF2399" evidence="1">
    <location>
        <begin position="257"/>
        <end position="398"/>
    </location>
</feature>
<dbReference type="EMBL" id="CAJC01000162">
    <property type="protein sequence ID" value="CCI53882.1"/>
    <property type="molecule type" value="Genomic_DNA"/>
</dbReference>
<sequence length="408" mass="43894">MPDGWWTAPALERSWLAVADRLERAGLVAQGRVRLRDLHRDEQQALSGLLGRSIVTSSVEVDLASLDDRLRSRAGIDLIDAAATVTGRVLVDRPARRADNRERHEAPTRAFAAWHQAHPDAGLPPLAEWLDGLRRDGLLGRRGGDPAALVTAALDVLAHRAEHLTGVGLSPPIARTELAARLFGDAHALDDDRLLTRAILRAVPDGGEGTTQRASWERLGVLSDRISSTCLTFGLRWAAGAAGARASAYTLERAVLHLTWRDLDEGLEPAPGQTVLVCENPRVLEAAAEIGVTVGVVCTSGRANLATIELLDRIQSAGGQLLYHGDFDWAGVAMANHLRARCGVQPWRMDVDDYLAAPASLALKGSRVDASWDPELAAAMAHRGRAVHEEALLPALLKGVHSKPWSTP</sequence>
<evidence type="ECO:0008006" key="5">
    <source>
        <dbReference type="Google" id="ProtNLM"/>
    </source>
</evidence>
<dbReference type="NCBIfam" id="TIGR02679">
    <property type="entry name" value="TIGR02679 family protein"/>
    <property type="match status" value="1"/>
</dbReference>
<name>A0A077MFA8_9MICO</name>
<proteinExistence type="predicted"/>
<dbReference type="RefSeq" id="WP_048546246.1">
    <property type="nucleotide sequence ID" value="NZ_HF571038.1"/>
</dbReference>
<keyword evidence="4" id="KW-1185">Reference proteome</keyword>
<protein>
    <recommendedName>
        <fullName evidence="5">TIGR02679 family protein</fullName>
    </recommendedName>
</protein>
<comment type="caution">
    <text evidence="3">The sequence shown here is derived from an EMBL/GenBank/DDBJ whole genome shotgun (WGS) entry which is preliminary data.</text>
</comment>
<evidence type="ECO:0000313" key="3">
    <source>
        <dbReference type="EMBL" id="CCI53882.1"/>
    </source>
</evidence>
<dbReference type="Pfam" id="PF11796">
    <property type="entry name" value="DUF3323"/>
    <property type="match status" value="1"/>
</dbReference>
<dbReference type="AlphaFoldDB" id="A0A077MFA8"/>
<reference evidence="3 4" key="1">
    <citation type="journal article" date="2013" name="ISME J.">
        <title>A metabolic model for members of the genus Tetrasphaera involved in enhanced biological phosphorus removal.</title>
        <authorList>
            <person name="Kristiansen R."/>
            <person name="Nguyen H.T.T."/>
            <person name="Saunders A.M."/>
            <person name="Nielsen J.L."/>
            <person name="Wimmer R."/>
            <person name="Le V.Q."/>
            <person name="McIlroy S.J."/>
            <person name="Petrovski S."/>
            <person name="Seviour R.J."/>
            <person name="Calteau A."/>
            <person name="Nielsen K.L."/>
            <person name="Nielsen P.H."/>
        </authorList>
    </citation>
    <scope>NUCLEOTIDE SEQUENCE [LARGE SCALE GENOMIC DNA]</scope>
    <source>
        <strain evidence="3 4">Ben 74</strain>
    </source>
</reference>
<feature type="domain" description="Conserved hypothetical protein CHP02679 N terminus" evidence="2">
    <location>
        <begin position="30"/>
        <end position="236"/>
    </location>
</feature>
<dbReference type="STRING" id="1193518.BN13_500010"/>
<accession>A0A077MFA8</accession>
<dbReference type="Pfam" id="PF09664">
    <property type="entry name" value="DUF2399"/>
    <property type="match status" value="1"/>
</dbReference>
<dbReference type="Proteomes" id="UP000035720">
    <property type="component" value="Unassembled WGS sequence"/>
</dbReference>
<dbReference type="InterPro" id="IPR024465">
    <property type="entry name" value="DUF2399"/>
</dbReference>
<evidence type="ECO:0000259" key="1">
    <source>
        <dbReference type="Pfam" id="PF09664"/>
    </source>
</evidence>
<dbReference type="InterPro" id="IPR013495">
    <property type="entry name" value="CHP02679"/>
</dbReference>
<dbReference type="OrthoDB" id="8188786at2"/>